<evidence type="ECO:0000256" key="3">
    <source>
        <dbReference type="ARBA" id="ARBA00022737"/>
    </source>
</evidence>
<keyword evidence="5" id="KW-0966">Cell projection</keyword>
<evidence type="ECO:0000313" key="8">
    <source>
        <dbReference type="WBParaSite" id="BPAG_0000408301-mRNA-1"/>
    </source>
</evidence>
<gene>
    <name evidence="6" type="ORF">BPAG_LOCUS4047</name>
</gene>
<proteinExistence type="predicted"/>
<comment type="subcellular location">
    <subcellularLocation>
        <location evidence="1">Cell projection</location>
        <location evidence="1">Cilium</location>
    </subcellularLocation>
</comment>
<sequence length="248" mass="29368">MYKKTDRIDDMIRLMEKYHIENVKETHLQVAIDLEEKGNLRGAEEHYLLANEWKKAVNMYRNAEIWNDAYRIAKQEGDDMAQKQKFKLLDESIDYACENGAFDFAFDLCRLEAKNRLPSVHFKLAQQLEEEGEFEKAEMHFIESGKPKEAILMYIHDQDWENAERVAKKHSPETLSDVYIRQARMAIEQKNFACAESCLLRANRPEIILRCYKELEMWQDAIRIAKDYMPAELKHLEVSNNFKNLLLK</sequence>
<dbReference type="WBParaSite" id="BPAG_0000408301-mRNA-1">
    <property type="protein sequence ID" value="BPAG_0000408301-mRNA-1"/>
    <property type="gene ID" value="BPAG_0000408301"/>
</dbReference>
<evidence type="ECO:0000256" key="1">
    <source>
        <dbReference type="ARBA" id="ARBA00004138"/>
    </source>
</evidence>
<dbReference type="GO" id="GO:0005930">
    <property type="term" value="C:axoneme"/>
    <property type="evidence" value="ECO:0007669"/>
    <property type="project" value="TreeGrafter"/>
</dbReference>
<dbReference type="AlphaFoldDB" id="A0A0N4T796"/>
<evidence type="ECO:0000313" key="7">
    <source>
        <dbReference type="Proteomes" id="UP000278627"/>
    </source>
</evidence>
<evidence type="ECO:0000256" key="5">
    <source>
        <dbReference type="ARBA" id="ARBA00023273"/>
    </source>
</evidence>
<keyword evidence="7" id="KW-1185">Reference proteome</keyword>
<dbReference type="Gene3D" id="1.25.40.470">
    <property type="match status" value="2"/>
</dbReference>
<dbReference type="GO" id="GO:0036064">
    <property type="term" value="C:ciliary basal body"/>
    <property type="evidence" value="ECO:0007669"/>
    <property type="project" value="TreeGrafter"/>
</dbReference>
<dbReference type="EMBL" id="UZAD01001654">
    <property type="protein sequence ID" value="VDN85233.1"/>
    <property type="molecule type" value="Genomic_DNA"/>
</dbReference>
<reference evidence="8" key="1">
    <citation type="submission" date="2017-02" db="UniProtKB">
        <authorList>
            <consortium name="WormBaseParasite"/>
        </authorList>
    </citation>
    <scope>IDENTIFICATION</scope>
</reference>
<keyword evidence="4" id="KW-0969">Cilium</keyword>
<name>A0A0N4T796_BRUPA</name>
<evidence type="ECO:0000256" key="4">
    <source>
        <dbReference type="ARBA" id="ARBA00023069"/>
    </source>
</evidence>
<dbReference type="STRING" id="6280.A0A0N4T796"/>
<dbReference type="PANTHER" id="PTHR15722:SF2">
    <property type="entry name" value="INTRAFLAGELLAR TRANSPORT PROTEIN 172 HOMOLOG"/>
    <property type="match status" value="1"/>
</dbReference>
<dbReference type="GO" id="GO:0030992">
    <property type="term" value="C:intraciliary transport particle B"/>
    <property type="evidence" value="ECO:0007669"/>
    <property type="project" value="TreeGrafter"/>
</dbReference>
<keyword evidence="2" id="KW-0853">WD repeat</keyword>
<dbReference type="PANTHER" id="PTHR15722">
    <property type="entry name" value="IFT140/172-RELATED"/>
    <property type="match status" value="1"/>
</dbReference>
<evidence type="ECO:0000313" key="6">
    <source>
        <dbReference type="EMBL" id="VDN85233.1"/>
    </source>
</evidence>
<keyword evidence="3" id="KW-0677">Repeat</keyword>
<accession>A0A0N4T796</accession>
<dbReference type="GO" id="GO:0042073">
    <property type="term" value="P:intraciliary transport"/>
    <property type="evidence" value="ECO:0007669"/>
    <property type="project" value="TreeGrafter"/>
</dbReference>
<reference evidence="6 7" key="2">
    <citation type="submission" date="2018-11" db="EMBL/GenBank/DDBJ databases">
        <authorList>
            <consortium name="Pathogen Informatics"/>
        </authorList>
    </citation>
    <scope>NUCLEOTIDE SEQUENCE [LARGE SCALE GENOMIC DNA]</scope>
</reference>
<organism evidence="8">
    <name type="scientific">Brugia pahangi</name>
    <name type="common">Filarial nematode worm</name>
    <dbReference type="NCBI Taxonomy" id="6280"/>
    <lineage>
        <taxon>Eukaryota</taxon>
        <taxon>Metazoa</taxon>
        <taxon>Ecdysozoa</taxon>
        <taxon>Nematoda</taxon>
        <taxon>Chromadorea</taxon>
        <taxon>Rhabditida</taxon>
        <taxon>Spirurina</taxon>
        <taxon>Spiruromorpha</taxon>
        <taxon>Filarioidea</taxon>
        <taxon>Onchocercidae</taxon>
        <taxon>Brugia</taxon>
    </lineage>
</organism>
<dbReference type="Proteomes" id="UP000278627">
    <property type="component" value="Unassembled WGS sequence"/>
</dbReference>
<protein>
    <submittedName>
        <fullName evidence="8">TPR_REGION domain-containing protein</fullName>
    </submittedName>
</protein>
<evidence type="ECO:0000256" key="2">
    <source>
        <dbReference type="ARBA" id="ARBA00022574"/>
    </source>
</evidence>